<accession>R7QAE6</accession>
<dbReference type="PhylomeDB" id="R7QAE6"/>
<dbReference type="OrthoDB" id="379794at2759"/>
<protein>
    <recommendedName>
        <fullName evidence="3">Ataxin-10 domain-containing protein</fullName>
    </recommendedName>
</protein>
<dbReference type="RefSeq" id="XP_005714828.1">
    <property type="nucleotide sequence ID" value="XM_005714771.1"/>
</dbReference>
<evidence type="ECO:0000256" key="2">
    <source>
        <dbReference type="ARBA" id="ARBA00023306"/>
    </source>
</evidence>
<evidence type="ECO:0000259" key="3">
    <source>
        <dbReference type="Pfam" id="PF09759"/>
    </source>
</evidence>
<dbReference type="InterPro" id="IPR011989">
    <property type="entry name" value="ARM-like"/>
</dbReference>
<dbReference type="GO" id="GO:0051301">
    <property type="term" value="P:cell division"/>
    <property type="evidence" value="ECO:0007669"/>
    <property type="project" value="UniProtKB-KW"/>
</dbReference>
<dbReference type="PANTHER" id="PTHR13255">
    <property type="entry name" value="ATAXIN-10"/>
    <property type="match status" value="1"/>
</dbReference>
<dbReference type="GeneID" id="17322539"/>
<dbReference type="AlphaFoldDB" id="R7QAE6"/>
<evidence type="ECO:0000256" key="1">
    <source>
        <dbReference type="ARBA" id="ARBA00022618"/>
    </source>
</evidence>
<gene>
    <name evidence="4" type="ORF">CHC_T00003335001</name>
</gene>
<keyword evidence="2" id="KW-0131">Cell cycle</keyword>
<evidence type="ECO:0000313" key="5">
    <source>
        <dbReference type="Proteomes" id="UP000012073"/>
    </source>
</evidence>
<feature type="domain" description="Ataxin-10" evidence="3">
    <location>
        <begin position="415"/>
        <end position="514"/>
    </location>
</feature>
<evidence type="ECO:0000313" key="4">
    <source>
        <dbReference type="EMBL" id="CDF35009.1"/>
    </source>
</evidence>
<dbReference type="Proteomes" id="UP000012073">
    <property type="component" value="Unassembled WGS sequence"/>
</dbReference>
<name>R7QAE6_CHOCR</name>
<dbReference type="Gramene" id="CDF35009">
    <property type="protein sequence ID" value="CDF35009"/>
    <property type="gene ID" value="CHC_T00003335001"/>
</dbReference>
<proteinExistence type="predicted"/>
<dbReference type="KEGG" id="ccp:CHC_T00003335001"/>
<keyword evidence="5" id="KW-1185">Reference proteome</keyword>
<dbReference type="InterPro" id="IPR051374">
    <property type="entry name" value="Ataxin-10/CTR86_families"/>
</dbReference>
<dbReference type="InterPro" id="IPR016024">
    <property type="entry name" value="ARM-type_fold"/>
</dbReference>
<dbReference type="SUPFAM" id="SSF48371">
    <property type="entry name" value="ARM repeat"/>
    <property type="match status" value="1"/>
</dbReference>
<dbReference type="GO" id="GO:0005829">
    <property type="term" value="C:cytosol"/>
    <property type="evidence" value="ECO:0007669"/>
    <property type="project" value="TreeGrafter"/>
</dbReference>
<dbReference type="PANTHER" id="PTHR13255:SF0">
    <property type="entry name" value="ATAXIN-10"/>
    <property type="match status" value="1"/>
</dbReference>
<organism evidence="4 5">
    <name type="scientific">Chondrus crispus</name>
    <name type="common">Carrageen Irish moss</name>
    <name type="synonym">Polymorpha crispa</name>
    <dbReference type="NCBI Taxonomy" id="2769"/>
    <lineage>
        <taxon>Eukaryota</taxon>
        <taxon>Rhodophyta</taxon>
        <taxon>Florideophyceae</taxon>
        <taxon>Rhodymeniophycidae</taxon>
        <taxon>Gigartinales</taxon>
        <taxon>Gigartinaceae</taxon>
        <taxon>Chondrus</taxon>
    </lineage>
</organism>
<dbReference type="EMBL" id="HG001713">
    <property type="protein sequence ID" value="CDF35009.1"/>
    <property type="molecule type" value="Genomic_DNA"/>
</dbReference>
<sequence length="521" mass="56687">MTKPEPLSFDSALAHLCSDEWAPSGTHVATRHSDEVLRALLPASRTDAGRATLGAAPRAIEHLVCIFKDPLIFHEQNGELAIRVLRNVCARSVANQGRTAQYGAHDLVLDCIAKRFDFCDNEAAAGDHTALRRVEDDGLEDHGRMRLPFFGFAVEFLVNFVTCNVDNAELVWRKAFPGILGKLLECDNHAAASAAAALVHNCIAIVPDRMKDIVKIWSNPGDGNQSLTRSLVAQMKNSEENGKQHEKFMWSFMIIRRLIGASFLENSFEALGPSLDRIASSSTGFSEHQETFLQILEAAASKSAEVPNETEDDTAELVIPENSLAFFAELFEAAMLKSHAEILRTTGSIIGSVIIVSEDSAKLDVLRMRSVKVAISVLHAISGGEGNVGTSATSLGGEELARIDNAVVLSGLRGIMVRTIAICCDMSKAAQDSVRKLQGIPPVLSALSYEKDSSKNPFLREWAILAVRNLTLGNKENAQEISGYELAGVQNDSELLHKTGLEAYMDEKTGRPKLRVKRTPA</sequence>
<dbReference type="InterPro" id="IPR019156">
    <property type="entry name" value="Ataxin-10_domain"/>
</dbReference>
<reference evidence="5" key="1">
    <citation type="journal article" date="2013" name="Proc. Natl. Acad. Sci. U.S.A.">
        <title>Genome structure and metabolic features in the red seaweed Chondrus crispus shed light on evolution of the Archaeplastida.</title>
        <authorList>
            <person name="Collen J."/>
            <person name="Porcel B."/>
            <person name="Carre W."/>
            <person name="Ball S.G."/>
            <person name="Chaparro C."/>
            <person name="Tonon T."/>
            <person name="Barbeyron T."/>
            <person name="Michel G."/>
            <person name="Noel B."/>
            <person name="Valentin K."/>
            <person name="Elias M."/>
            <person name="Artiguenave F."/>
            <person name="Arun A."/>
            <person name="Aury J.M."/>
            <person name="Barbosa-Neto J.F."/>
            <person name="Bothwell J.H."/>
            <person name="Bouget F.Y."/>
            <person name="Brillet L."/>
            <person name="Cabello-Hurtado F."/>
            <person name="Capella-Gutierrez S."/>
            <person name="Charrier B."/>
            <person name="Cladiere L."/>
            <person name="Cock J.M."/>
            <person name="Coelho S.M."/>
            <person name="Colleoni C."/>
            <person name="Czjzek M."/>
            <person name="Da Silva C."/>
            <person name="Delage L."/>
            <person name="Denoeud F."/>
            <person name="Deschamps P."/>
            <person name="Dittami S.M."/>
            <person name="Gabaldon T."/>
            <person name="Gachon C.M."/>
            <person name="Groisillier A."/>
            <person name="Herve C."/>
            <person name="Jabbari K."/>
            <person name="Katinka M."/>
            <person name="Kloareg B."/>
            <person name="Kowalczyk N."/>
            <person name="Labadie K."/>
            <person name="Leblanc C."/>
            <person name="Lopez P.J."/>
            <person name="McLachlan D.H."/>
            <person name="Meslet-Cladiere L."/>
            <person name="Moustafa A."/>
            <person name="Nehr Z."/>
            <person name="Nyvall Collen P."/>
            <person name="Panaud O."/>
            <person name="Partensky F."/>
            <person name="Poulain J."/>
            <person name="Rensing S.A."/>
            <person name="Rousvoal S."/>
            <person name="Samson G."/>
            <person name="Symeonidi A."/>
            <person name="Weissenbach J."/>
            <person name="Zambounis A."/>
            <person name="Wincker P."/>
            <person name="Boyen C."/>
        </authorList>
    </citation>
    <scope>NUCLEOTIDE SEQUENCE [LARGE SCALE GENOMIC DNA]</scope>
    <source>
        <strain evidence="5">cv. Stackhouse</strain>
    </source>
</reference>
<dbReference type="Pfam" id="PF09759">
    <property type="entry name" value="Atx10homo_assoc"/>
    <property type="match status" value="1"/>
</dbReference>
<keyword evidence="1" id="KW-0132">Cell division</keyword>
<dbReference type="Gene3D" id="1.25.10.10">
    <property type="entry name" value="Leucine-rich Repeat Variant"/>
    <property type="match status" value="2"/>
</dbReference>